<evidence type="ECO:0000256" key="8">
    <source>
        <dbReference type="HAMAP-Rule" id="MF_01416"/>
    </source>
</evidence>
<evidence type="ECO:0000256" key="4">
    <source>
        <dbReference type="ARBA" id="ARBA00023065"/>
    </source>
</evidence>
<dbReference type="PANTHER" id="PTHR11910">
    <property type="entry name" value="ATP SYNTHASE DELTA CHAIN"/>
    <property type="match status" value="1"/>
</dbReference>
<gene>
    <name evidence="8" type="primary">atpH</name>
    <name evidence="9" type="ORF">GCM10022215_09420</name>
</gene>
<dbReference type="PROSITE" id="PS00389">
    <property type="entry name" value="ATPASE_DELTA"/>
    <property type="match status" value="1"/>
</dbReference>
<dbReference type="Proteomes" id="UP001501495">
    <property type="component" value="Unassembled WGS sequence"/>
</dbReference>
<dbReference type="InterPro" id="IPR020781">
    <property type="entry name" value="ATPase_OSCP/d_CS"/>
</dbReference>
<dbReference type="InterPro" id="IPR000711">
    <property type="entry name" value="ATPase_OSCP/dsu"/>
</dbReference>
<comment type="function">
    <text evidence="8">F(1)F(0) ATP synthase produces ATP from ADP in the presence of a proton or sodium gradient. F-type ATPases consist of two structural domains, F(1) containing the extramembraneous catalytic core and F(0) containing the membrane proton channel, linked together by a central stalk and a peripheral stalk. During catalysis, ATP synthesis in the catalytic domain of F(1) is coupled via a rotary mechanism of the central stalk subunits to proton translocation.</text>
</comment>
<protein>
    <recommendedName>
        <fullName evidence="8">ATP synthase subunit delta</fullName>
    </recommendedName>
    <alternativeName>
        <fullName evidence="8">ATP synthase F(1) sector subunit delta</fullName>
    </alternativeName>
    <alternativeName>
        <fullName evidence="8">F-type ATPase subunit delta</fullName>
        <shortName evidence="8">F-ATPase subunit delta</shortName>
    </alternativeName>
</protein>
<comment type="caution">
    <text evidence="9">The sequence shown here is derived from an EMBL/GenBank/DDBJ whole genome shotgun (WGS) entry which is preliminary data.</text>
</comment>
<evidence type="ECO:0000313" key="10">
    <source>
        <dbReference type="Proteomes" id="UP001501495"/>
    </source>
</evidence>
<proteinExistence type="inferred from homology"/>
<keyword evidence="3 8" id="KW-0375">Hydrogen ion transport</keyword>
<dbReference type="Pfam" id="PF00213">
    <property type="entry name" value="OSCP"/>
    <property type="match status" value="1"/>
</dbReference>
<keyword evidence="7 8" id="KW-0066">ATP synthesis</keyword>
<keyword evidence="4 8" id="KW-0406">Ion transport</keyword>
<reference evidence="10" key="1">
    <citation type="journal article" date="2019" name="Int. J. Syst. Evol. Microbiol.">
        <title>The Global Catalogue of Microorganisms (GCM) 10K type strain sequencing project: providing services to taxonomists for standard genome sequencing and annotation.</title>
        <authorList>
            <consortium name="The Broad Institute Genomics Platform"/>
            <consortium name="The Broad Institute Genome Sequencing Center for Infectious Disease"/>
            <person name="Wu L."/>
            <person name="Ma J."/>
        </authorList>
    </citation>
    <scope>NUCLEOTIDE SEQUENCE [LARGE SCALE GENOMIC DNA]</scope>
    <source>
        <strain evidence="10">JCM 16703</strain>
    </source>
</reference>
<dbReference type="NCBIfam" id="TIGR01145">
    <property type="entry name" value="ATP_synt_delta"/>
    <property type="match status" value="1"/>
</dbReference>
<evidence type="ECO:0000256" key="3">
    <source>
        <dbReference type="ARBA" id="ARBA00022781"/>
    </source>
</evidence>
<keyword evidence="5 8" id="KW-0472">Membrane</keyword>
<name>A0ABP7XDM3_9ACTN</name>
<keyword evidence="8" id="KW-1003">Cell membrane</keyword>
<sequence length="271" mass="27961">MASFRGGSAEAVAALTQGLQSAVSGSTETATAVGADLFQVALTLRSEGALRRFLTDGSVPAEAKAGLAREVFGGKVGGASLDLVADAVRRRWTTTRDLADALEHLSVVAAVRSTGDDAGRLADELFAFGELVKGEPALRDALSEPARSQADKAALVADLLGGKALPATVTLVTQALSGSYRTLAVALGEYQKVASEVRGESVATVRVARALSDAEQDRLAGALARQYGRQVHLNLLVDPSVIGGIRVEIGDDVIDGTVASRLADARRRIAG</sequence>
<comment type="function">
    <text evidence="8">This protein is part of the stalk that links CF(0) to CF(1). It either transmits conformational changes from CF(0) to CF(1) or is implicated in proton conduction.</text>
</comment>
<evidence type="ECO:0000256" key="2">
    <source>
        <dbReference type="ARBA" id="ARBA00022448"/>
    </source>
</evidence>
<accession>A0ABP7XDM3</accession>
<dbReference type="HAMAP" id="MF_01416">
    <property type="entry name" value="ATP_synth_delta_bact"/>
    <property type="match status" value="1"/>
</dbReference>
<evidence type="ECO:0000313" key="9">
    <source>
        <dbReference type="EMBL" id="GAA4112791.1"/>
    </source>
</evidence>
<organism evidence="9 10">
    <name type="scientific">Nocardioides fonticola</name>
    <dbReference type="NCBI Taxonomy" id="450363"/>
    <lineage>
        <taxon>Bacteria</taxon>
        <taxon>Bacillati</taxon>
        <taxon>Actinomycetota</taxon>
        <taxon>Actinomycetes</taxon>
        <taxon>Propionibacteriales</taxon>
        <taxon>Nocardioidaceae</taxon>
        <taxon>Nocardioides</taxon>
    </lineage>
</organism>
<evidence type="ECO:0000256" key="7">
    <source>
        <dbReference type="ARBA" id="ARBA00023310"/>
    </source>
</evidence>
<evidence type="ECO:0000256" key="5">
    <source>
        <dbReference type="ARBA" id="ARBA00023136"/>
    </source>
</evidence>
<dbReference type="NCBIfam" id="NF009967">
    <property type="entry name" value="PRK13430.1"/>
    <property type="match status" value="1"/>
</dbReference>
<keyword evidence="2 8" id="KW-0813">Transport</keyword>
<keyword evidence="6 8" id="KW-0139">CF(1)</keyword>
<comment type="similarity">
    <text evidence="8">Belongs to the ATPase delta chain family.</text>
</comment>
<evidence type="ECO:0000256" key="6">
    <source>
        <dbReference type="ARBA" id="ARBA00023196"/>
    </source>
</evidence>
<evidence type="ECO:0000256" key="1">
    <source>
        <dbReference type="ARBA" id="ARBA00004370"/>
    </source>
</evidence>
<comment type="subcellular location">
    <subcellularLocation>
        <location evidence="8">Cell membrane</location>
        <topology evidence="8">Peripheral membrane protein</topology>
    </subcellularLocation>
    <subcellularLocation>
        <location evidence="1">Membrane</location>
    </subcellularLocation>
</comment>
<dbReference type="PRINTS" id="PR00125">
    <property type="entry name" value="ATPASEDELTA"/>
</dbReference>
<keyword evidence="10" id="KW-1185">Reference proteome</keyword>
<dbReference type="RefSeq" id="WP_344732085.1">
    <property type="nucleotide sequence ID" value="NZ_BAAAZH010000008.1"/>
</dbReference>
<dbReference type="EMBL" id="BAAAZH010000008">
    <property type="protein sequence ID" value="GAA4112791.1"/>
    <property type="molecule type" value="Genomic_DNA"/>
</dbReference>